<keyword evidence="3" id="KW-1185">Reference proteome</keyword>
<dbReference type="Gene3D" id="3.40.50.150">
    <property type="entry name" value="Vaccinia Virus protein VP39"/>
    <property type="match status" value="1"/>
</dbReference>
<dbReference type="EMBL" id="JBHMEP010000006">
    <property type="protein sequence ID" value="MFB9136675.1"/>
    <property type="molecule type" value="Genomic_DNA"/>
</dbReference>
<dbReference type="GO" id="GO:0008168">
    <property type="term" value="F:methyltransferase activity"/>
    <property type="evidence" value="ECO:0007669"/>
    <property type="project" value="UniProtKB-KW"/>
</dbReference>
<reference evidence="2 3" key="1">
    <citation type="submission" date="2024-09" db="EMBL/GenBank/DDBJ databases">
        <authorList>
            <person name="Sun Q."/>
            <person name="Mori K."/>
        </authorList>
    </citation>
    <scope>NUCLEOTIDE SEQUENCE [LARGE SCALE GENOMIC DNA]</scope>
    <source>
        <strain evidence="2 3">CECT 8064</strain>
    </source>
</reference>
<sequence>MAMNWDDYAEDWEASPATVDFTTKAFESLTAILDLSGKRMLDFGCGTGLLCQKMSPLAKDIVALDGSEAMIEQLDDKELSNVEPVVDMLSRGLVAIHPAFRGQFDIITASSVCGYLSNYADIADVIYSLIEEGGYFIQWDWHSDDPNAEEGMAPSRAEQVLTSVGFTEVKVSIPFAVDAGFGPHQVVMCVAKK</sequence>
<protein>
    <submittedName>
        <fullName evidence="2">Class I SAM-dependent DNA methyltransferase</fullName>
    </submittedName>
</protein>
<evidence type="ECO:0000313" key="2">
    <source>
        <dbReference type="EMBL" id="MFB9136675.1"/>
    </source>
</evidence>
<dbReference type="PANTHER" id="PTHR43861:SF3">
    <property type="entry name" value="PUTATIVE (AFU_ORTHOLOGUE AFUA_2G14390)-RELATED"/>
    <property type="match status" value="1"/>
</dbReference>
<accession>A0ABV5HRV0</accession>
<dbReference type="PANTHER" id="PTHR43861">
    <property type="entry name" value="TRANS-ACONITATE 2-METHYLTRANSFERASE-RELATED"/>
    <property type="match status" value="1"/>
</dbReference>
<comment type="caution">
    <text evidence="2">The sequence shown here is derived from an EMBL/GenBank/DDBJ whole genome shotgun (WGS) entry which is preliminary data.</text>
</comment>
<dbReference type="CDD" id="cd02440">
    <property type="entry name" value="AdoMet_MTases"/>
    <property type="match status" value="1"/>
</dbReference>
<evidence type="ECO:0000256" key="1">
    <source>
        <dbReference type="ARBA" id="ARBA00022679"/>
    </source>
</evidence>
<organism evidence="2 3">
    <name type="scientific">Vibrio olivae</name>
    <dbReference type="NCBI Taxonomy" id="1243002"/>
    <lineage>
        <taxon>Bacteria</taxon>
        <taxon>Pseudomonadati</taxon>
        <taxon>Pseudomonadota</taxon>
        <taxon>Gammaproteobacteria</taxon>
        <taxon>Vibrionales</taxon>
        <taxon>Vibrionaceae</taxon>
        <taxon>Vibrio</taxon>
    </lineage>
</organism>
<dbReference type="RefSeq" id="WP_390195015.1">
    <property type="nucleotide sequence ID" value="NZ_JBHMEP010000006.1"/>
</dbReference>
<dbReference type="Pfam" id="PF13489">
    <property type="entry name" value="Methyltransf_23"/>
    <property type="match status" value="1"/>
</dbReference>
<dbReference type="InterPro" id="IPR029063">
    <property type="entry name" value="SAM-dependent_MTases_sf"/>
</dbReference>
<dbReference type="SUPFAM" id="SSF53335">
    <property type="entry name" value="S-adenosyl-L-methionine-dependent methyltransferases"/>
    <property type="match status" value="1"/>
</dbReference>
<keyword evidence="2" id="KW-0489">Methyltransferase</keyword>
<dbReference type="GO" id="GO:0032259">
    <property type="term" value="P:methylation"/>
    <property type="evidence" value="ECO:0007669"/>
    <property type="project" value="UniProtKB-KW"/>
</dbReference>
<evidence type="ECO:0000313" key="3">
    <source>
        <dbReference type="Proteomes" id="UP001589645"/>
    </source>
</evidence>
<dbReference type="Proteomes" id="UP001589645">
    <property type="component" value="Unassembled WGS sequence"/>
</dbReference>
<proteinExistence type="predicted"/>
<gene>
    <name evidence="2" type="ORF">ACFFUV_17035</name>
</gene>
<name>A0ABV5HRV0_9VIBR</name>
<keyword evidence="1" id="KW-0808">Transferase</keyword>